<dbReference type="Pfam" id="PF06985">
    <property type="entry name" value="HET"/>
    <property type="match status" value="1"/>
</dbReference>
<reference evidence="2" key="1">
    <citation type="journal article" date="2023" name="Mol. Phylogenet. Evol.">
        <title>Genome-scale phylogeny and comparative genomics of the fungal order Sordariales.</title>
        <authorList>
            <person name="Hensen N."/>
            <person name="Bonometti L."/>
            <person name="Westerberg I."/>
            <person name="Brannstrom I.O."/>
            <person name="Guillou S."/>
            <person name="Cros-Aarteil S."/>
            <person name="Calhoun S."/>
            <person name="Haridas S."/>
            <person name="Kuo A."/>
            <person name="Mondo S."/>
            <person name="Pangilinan J."/>
            <person name="Riley R."/>
            <person name="LaButti K."/>
            <person name="Andreopoulos B."/>
            <person name="Lipzen A."/>
            <person name="Chen C."/>
            <person name="Yan M."/>
            <person name="Daum C."/>
            <person name="Ng V."/>
            <person name="Clum A."/>
            <person name="Steindorff A."/>
            <person name="Ohm R.A."/>
            <person name="Martin F."/>
            <person name="Silar P."/>
            <person name="Natvig D.O."/>
            <person name="Lalanne C."/>
            <person name="Gautier V."/>
            <person name="Ament-Velasquez S.L."/>
            <person name="Kruys A."/>
            <person name="Hutchinson M.I."/>
            <person name="Powell A.J."/>
            <person name="Barry K."/>
            <person name="Miller A.N."/>
            <person name="Grigoriev I.V."/>
            <person name="Debuchy R."/>
            <person name="Gladieux P."/>
            <person name="Hiltunen Thoren M."/>
            <person name="Johannesson H."/>
        </authorList>
    </citation>
    <scope>NUCLEOTIDE SEQUENCE</scope>
    <source>
        <strain evidence="2">PSN324</strain>
    </source>
</reference>
<dbReference type="InterPro" id="IPR052895">
    <property type="entry name" value="HetReg/Transcr_Mod"/>
</dbReference>
<gene>
    <name evidence="2" type="ORF">QBC42DRAFT_273789</name>
</gene>
<reference evidence="2" key="2">
    <citation type="submission" date="2023-06" db="EMBL/GenBank/DDBJ databases">
        <authorList>
            <consortium name="Lawrence Berkeley National Laboratory"/>
            <person name="Mondo S.J."/>
            <person name="Hensen N."/>
            <person name="Bonometti L."/>
            <person name="Westerberg I."/>
            <person name="Brannstrom I.O."/>
            <person name="Guillou S."/>
            <person name="Cros-Aarteil S."/>
            <person name="Calhoun S."/>
            <person name="Haridas S."/>
            <person name="Kuo A."/>
            <person name="Pangilinan J."/>
            <person name="Riley R."/>
            <person name="Labutti K."/>
            <person name="Andreopoulos B."/>
            <person name="Lipzen A."/>
            <person name="Chen C."/>
            <person name="Yanf M."/>
            <person name="Daum C."/>
            <person name="Ng V."/>
            <person name="Clum A."/>
            <person name="Steindorff A."/>
            <person name="Ohm R."/>
            <person name="Martin F."/>
            <person name="Silar P."/>
            <person name="Natvig D."/>
            <person name="Lalanne C."/>
            <person name="Gautier V."/>
            <person name="Ament-Velasquez S.L."/>
            <person name="Kruys A."/>
            <person name="Hutchinson M.I."/>
            <person name="Powell A.J."/>
            <person name="Barry K."/>
            <person name="Miller A.N."/>
            <person name="Grigoriev I.V."/>
            <person name="Debuchy R."/>
            <person name="Gladieux P."/>
            <person name="Thoren M.H."/>
            <person name="Johannesson H."/>
        </authorList>
    </citation>
    <scope>NUCLEOTIDE SEQUENCE</scope>
    <source>
        <strain evidence="2">PSN324</strain>
    </source>
</reference>
<dbReference type="InterPro" id="IPR010730">
    <property type="entry name" value="HET"/>
</dbReference>
<dbReference type="Pfam" id="PF26639">
    <property type="entry name" value="Het-6_barrel"/>
    <property type="match status" value="1"/>
</dbReference>
<dbReference type="Proteomes" id="UP001321749">
    <property type="component" value="Unassembled WGS sequence"/>
</dbReference>
<dbReference type="PANTHER" id="PTHR24148:SF73">
    <property type="entry name" value="HET DOMAIN PROTEIN (AFU_ORTHOLOGUE AFUA_8G01020)"/>
    <property type="match status" value="1"/>
</dbReference>
<comment type="caution">
    <text evidence="2">The sequence shown here is derived from an EMBL/GenBank/DDBJ whole genome shotgun (WGS) entry which is preliminary data.</text>
</comment>
<evidence type="ECO:0000259" key="1">
    <source>
        <dbReference type="Pfam" id="PF06985"/>
    </source>
</evidence>
<name>A0AAV9HL01_9PEZI</name>
<accession>A0AAV9HL01</accession>
<protein>
    <submittedName>
        <fullName evidence="2">Heterokaryon incompatibility protein 6, OR allele</fullName>
    </submittedName>
</protein>
<evidence type="ECO:0000313" key="2">
    <source>
        <dbReference type="EMBL" id="KAK4459711.1"/>
    </source>
</evidence>
<keyword evidence="3" id="KW-1185">Reference proteome</keyword>
<sequence length="711" mass="79728">METTTAAQQNLEPENFRYAAVPLDESMTEIRLLELLPSSSPTEPLICRIFVTTLDDPCKPFKALSYVWGDGTKARHIVVETQHDACHGDAESSTVDGSETRYSKIPITESLFTALLSLRTSHESSSPGGPFIIWIDQLCIHQEDVAEKSYQVSLMGRIYSSAAEVLVWLGPAENNSDAVMEAWRTIGQASRDVGTEGYFTLERWEHLQRATANTDPDDPFTKEYQSIVRKAAEIFPPLVRDMLTWFERPWFYRAWTVQEFCLCPQTFFVCGSQRIPVEFVHLSKLILLSSTSVQTLAAYTKQEGPLPAGFLDRIMEPPSSPLFYCRLRRLNFQRGVEGAPGDGLLALLKKLYVSRDSTKVTEYRDRIYSLLGLAVDAEDLGIAPDYSDMGDPEALARVLTDTARTMITSPTSGSIETLCFSQFPKLPAITDCLPSWVPDWQSGTKPSFYDIKEANKAHIFAACGGLLDVEPVPSPSGPEILGLKGYLVGAIEAVSDGEPWSVQKSDPVRHLLYLAEVEKLADRAAAKDYSSSVARQLPIHGRHRREESEWRVPIGDLYWTVEKGMHRATGEEAGRGFKQFAEYACFFIQCSREPDDDVREKMMEDWGFYDKAMRGDFNYWQSMQYMNGKRPFLTENGYLGMGPADSREGDVVVVFCGGRIPFVLRPVASEGTPGTVHVDEQRFQFVGEAFCDGIMDGEIVTSTERRNFFLV</sequence>
<feature type="domain" description="Heterokaryon incompatibility" evidence="1">
    <location>
        <begin position="61"/>
        <end position="259"/>
    </location>
</feature>
<proteinExistence type="predicted"/>
<organism evidence="2 3">
    <name type="scientific">Cladorrhinum samala</name>
    <dbReference type="NCBI Taxonomy" id="585594"/>
    <lineage>
        <taxon>Eukaryota</taxon>
        <taxon>Fungi</taxon>
        <taxon>Dikarya</taxon>
        <taxon>Ascomycota</taxon>
        <taxon>Pezizomycotina</taxon>
        <taxon>Sordariomycetes</taxon>
        <taxon>Sordariomycetidae</taxon>
        <taxon>Sordariales</taxon>
        <taxon>Podosporaceae</taxon>
        <taxon>Cladorrhinum</taxon>
    </lineage>
</organism>
<evidence type="ECO:0000313" key="3">
    <source>
        <dbReference type="Proteomes" id="UP001321749"/>
    </source>
</evidence>
<dbReference type="EMBL" id="MU865029">
    <property type="protein sequence ID" value="KAK4459711.1"/>
    <property type="molecule type" value="Genomic_DNA"/>
</dbReference>
<dbReference type="AlphaFoldDB" id="A0AAV9HL01"/>
<dbReference type="PANTHER" id="PTHR24148">
    <property type="entry name" value="ANKYRIN REPEAT DOMAIN-CONTAINING PROTEIN 39 HOMOLOG-RELATED"/>
    <property type="match status" value="1"/>
</dbReference>